<evidence type="ECO:0000259" key="1">
    <source>
        <dbReference type="Pfam" id="PF00501"/>
    </source>
</evidence>
<sequence length="210" mass="23168">MEVIAQTGKRPRRLRTGIASGSTISPSLVKQVKRCMGVGKMLIAYGMTETIPLTFMTGLGDSDEKGATTVGRVMPHTTANVIDKNENILLRGERGELCARGYALQKGYWKSAAQTREVMKRDDNGVLWMHTGDQAMIGGENIFPREIEERLVSHPYISEASVVGIADPRYGEVVTSFLKAVDGVMRPGDQEVRKHVSNTLGQHNKPQYCF</sequence>
<dbReference type="Pfam" id="PF13193">
    <property type="entry name" value="AMP-binding_C"/>
    <property type="match status" value="1"/>
</dbReference>
<evidence type="ECO:0000259" key="2">
    <source>
        <dbReference type="Pfam" id="PF13193"/>
    </source>
</evidence>
<dbReference type="Gene3D" id="3.40.50.980">
    <property type="match status" value="1"/>
</dbReference>
<evidence type="ECO:0000313" key="3">
    <source>
        <dbReference type="EMBL" id="KAB8249580.1"/>
    </source>
</evidence>
<dbReference type="GO" id="GO:0031956">
    <property type="term" value="F:medium-chain fatty acid-CoA ligase activity"/>
    <property type="evidence" value="ECO:0007669"/>
    <property type="project" value="TreeGrafter"/>
</dbReference>
<dbReference type="Pfam" id="PF00501">
    <property type="entry name" value="AMP-binding"/>
    <property type="match status" value="1"/>
</dbReference>
<dbReference type="SUPFAM" id="SSF56801">
    <property type="entry name" value="Acetyl-CoA synthetase-like"/>
    <property type="match status" value="1"/>
</dbReference>
<dbReference type="Gene3D" id="2.30.38.10">
    <property type="entry name" value="Luciferase, Domain 3"/>
    <property type="match status" value="1"/>
</dbReference>
<proteinExistence type="predicted"/>
<dbReference type="Proteomes" id="UP000325434">
    <property type="component" value="Unassembled WGS sequence"/>
</dbReference>
<feature type="domain" description="AMP-binding enzyme C-terminal" evidence="2">
    <location>
        <begin position="146"/>
        <end position="207"/>
    </location>
</feature>
<protein>
    <recommendedName>
        <fullName evidence="4">AMP-dependent synthetase/ligase domain-containing protein</fullName>
    </recommendedName>
</protein>
<reference evidence="3" key="1">
    <citation type="submission" date="2019-04" db="EMBL/GenBank/DDBJ databases">
        <title>Friends and foes A comparative genomics study of 23 Aspergillus species from section Flavi.</title>
        <authorList>
            <consortium name="DOE Joint Genome Institute"/>
            <person name="Kjaerbolling I."/>
            <person name="Vesth T."/>
            <person name="Frisvad J.C."/>
            <person name="Nybo J.L."/>
            <person name="Theobald S."/>
            <person name="Kildgaard S."/>
            <person name="Isbrandt T."/>
            <person name="Kuo A."/>
            <person name="Sato A."/>
            <person name="Lyhne E.K."/>
            <person name="Kogle M.E."/>
            <person name="Wiebenga A."/>
            <person name="Kun R.S."/>
            <person name="Lubbers R.J."/>
            <person name="Makela M.R."/>
            <person name="Barry K."/>
            <person name="Chovatia M."/>
            <person name="Clum A."/>
            <person name="Daum C."/>
            <person name="Haridas S."/>
            <person name="He G."/>
            <person name="LaButti K."/>
            <person name="Lipzen A."/>
            <person name="Mondo S."/>
            <person name="Riley R."/>
            <person name="Salamov A."/>
            <person name="Simmons B.A."/>
            <person name="Magnuson J.K."/>
            <person name="Henrissat B."/>
            <person name="Mortensen U.H."/>
            <person name="Larsen T.O."/>
            <person name="Devries R.P."/>
            <person name="Grigoriev I.V."/>
            <person name="Machida M."/>
            <person name="Baker S.E."/>
            <person name="Andersen M.R."/>
        </authorList>
    </citation>
    <scope>NUCLEOTIDE SEQUENCE [LARGE SCALE GENOMIC DNA]</scope>
    <source>
        <strain evidence="3">CBS 121.62</strain>
    </source>
</reference>
<dbReference type="Gene3D" id="3.30.300.30">
    <property type="match status" value="1"/>
</dbReference>
<accession>A0A5N6H8S3</accession>
<dbReference type="InterPro" id="IPR000873">
    <property type="entry name" value="AMP-dep_synth/lig_dom"/>
</dbReference>
<evidence type="ECO:0008006" key="4">
    <source>
        <dbReference type="Google" id="ProtNLM"/>
    </source>
</evidence>
<name>A0A5N6H8S3_ASPFL</name>
<dbReference type="PANTHER" id="PTHR43201:SF6">
    <property type="entry name" value="ACYL COA SYNTHETASE (EUROFUNG)"/>
    <property type="match status" value="1"/>
</dbReference>
<feature type="domain" description="AMP-dependent synthetase/ligase" evidence="1">
    <location>
        <begin position="10"/>
        <end position="109"/>
    </location>
</feature>
<dbReference type="GO" id="GO:0006631">
    <property type="term" value="P:fatty acid metabolic process"/>
    <property type="evidence" value="ECO:0007669"/>
    <property type="project" value="TreeGrafter"/>
</dbReference>
<organism evidence="3">
    <name type="scientific">Aspergillus flavus</name>
    <dbReference type="NCBI Taxonomy" id="5059"/>
    <lineage>
        <taxon>Eukaryota</taxon>
        <taxon>Fungi</taxon>
        <taxon>Dikarya</taxon>
        <taxon>Ascomycota</taxon>
        <taxon>Pezizomycotina</taxon>
        <taxon>Eurotiomycetes</taxon>
        <taxon>Eurotiomycetidae</taxon>
        <taxon>Eurotiales</taxon>
        <taxon>Aspergillaceae</taxon>
        <taxon>Aspergillus</taxon>
        <taxon>Aspergillus subgen. Circumdati</taxon>
    </lineage>
</organism>
<dbReference type="InterPro" id="IPR025110">
    <property type="entry name" value="AMP-bd_C"/>
</dbReference>
<dbReference type="AlphaFoldDB" id="A0A5N6H8S3"/>
<dbReference type="PANTHER" id="PTHR43201">
    <property type="entry name" value="ACYL-COA SYNTHETASE"/>
    <property type="match status" value="1"/>
</dbReference>
<gene>
    <name evidence="3" type="ORF">BDV35DRAFT_390105</name>
</gene>
<dbReference type="InterPro" id="IPR045851">
    <property type="entry name" value="AMP-bd_C_sf"/>
</dbReference>
<dbReference type="EMBL" id="ML734571">
    <property type="protein sequence ID" value="KAB8249580.1"/>
    <property type="molecule type" value="Genomic_DNA"/>
</dbReference>